<feature type="compositionally biased region" description="Basic and acidic residues" evidence="1">
    <location>
        <begin position="247"/>
        <end position="259"/>
    </location>
</feature>
<keyword evidence="3" id="KW-1185">Reference proteome</keyword>
<dbReference type="STRING" id="2316362.A0A4Q2DQV0"/>
<feature type="compositionally biased region" description="Polar residues" evidence="1">
    <location>
        <begin position="274"/>
        <end position="292"/>
    </location>
</feature>
<reference evidence="2 3" key="1">
    <citation type="submission" date="2019-01" db="EMBL/GenBank/DDBJ databases">
        <title>Draft genome sequence of Psathyrella aberdarensis IHI B618.</title>
        <authorList>
            <person name="Buettner E."/>
            <person name="Kellner H."/>
        </authorList>
    </citation>
    <scope>NUCLEOTIDE SEQUENCE [LARGE SCALE GENOMIC DNA]</scope>
    <source>
        <strain evidence="2 3">IHI B618</strain>
    </source>
</reference>
<protein>
    <submittedName>
        <fullName evidence="2">Uncharacterized protein</fullName>
    </submittedName>
</protein>
<feature type="region of interest" description="Disordered" evidence="1">
    <location>
        <begin position="238"/>
        <end position="262"/>
    </location>
</feature>
<dbReference type="AlphaFoldDB" id="A0A4Q2DQV0"/>
<evidence type="ECO:0000313" key="3">
    <source>
        <dbReference type="Proteomes" id="UP000290288"/>
    </source>
</evidence>
<accession>A0A4Q2DQV0</accession>
<comment type="caution">
    <text evidence="2">The sequence shown here is derived from an EMBL/GenBank/DDBJ whole genome shotgun (WGS) entry which is preliminary data.</text>
</comment>
<evidence type="ECO:0000256" key="1">
    <source>
        <dbReference type="SAM" id="MobiDB-lite"/>
    </source>
</evidence>
<proteinExistence type="predicted"/>
<name>A0A4Q2DQV0_9AGAR</name>
<feature type="compositionally biased region" description="Low complexity" evidence="1">
    <location>
        <begin position="306"/>
        <end position="316"/>
    </location>
</feature>
<dbReference type="Proteomes" id="UP000290288">
    <property type="component" value="Unassembled WGS sequence"/>
</dbReference>
<organism evidence="2 3">
    <name type="scientific">Candolleomyces aberdarensis</name>
    <dbReference type="NCBI Taxonomy" id="2316362"/>
    <lineage>
        <taxon>Eukaryota</taxon>
        <taxon>Fungi</taxon>
        <taxon>Dikarya</taxon>
        <taxon>Basidiomycota</taxon>
        <taxon>Agaricomycotina</taxon>
        <taxon>Agaricomycetes</taxon>
        <taxon>Agaricomycetidae</taxon>
        <taxon>Agaricales</taxon>
        <taxon>Agaricineae</taxon>
        <taxon>Psathyrellaceae</taxon>
        <taxon>Candolleomyces</taxon>
    </lineage>
</organism>
<sequence length="366" mass="40557">MQYRHAWIPGYLKDPEPLSHLLLATVKWDRTSWSPPAVFEQREHQLKTNAWSNQIKRGVQVERFLGTTDSAWTILSQLLDLIPLELSMLQRDLLRIFRLASGREEPLLKVKESKSSGSSPFYQKLLRTQQMFSFNDINRGLKKRETPQGVVLHSPAGTTFSDSRSTGPLRFPKTHIQIHPNTASFTTFETASILSTTDTAFFTALETASILSTTDTAFFTAFDTESILSNTDTGFFTAIEPVDPEDHDPLRSSSTKDEVTGTVDSAVETVTFSISQEPNDPVVASSTLSNIPASTTSDSEADESESQAPSSSSVTTPPAPENPSLGDLNIQTDLEGAISLFQSANRWNFRDLNITVNINPDVRNRQ</sequence>
<gene>
    <name evidence="2" type="ORF">EST38_g3322</name>
</gene>
<feature type="region of interest" description="Disordered" evidence="1">
    <location>
        <begin position="274"/>
        <end position="329"/>
    </location>
</feature>
<evidence type="ECO:0000313" key="2">
    <source>
        <dbReference type="EMBL" id="RXW22549.1"/>
    </source>
</evidence>
<dbReference type="EMBL" id="SDEE01000068">
    <property type="protein sequence ID" value="RXW22549.1"/>
    <property type="molecule type" value="Genomic_DNA"/>
</dbReference>